<dbReference type="EMBL" id="SJPR01000001">
    <property type="protein sequence ID" value="TWU00738.1"/>
    <property type="molecule type" value="Genomic_DNA"/>
</dbReference>
<dbReference type="OrthoDB" id="270809at2"/>
<evidence type="ECO:0000256" key="1">
    <source>
        <dbReference type="ARBA" id="ARBA00023239"/>
    </source>
</evidence>
<evidence type="ECO:0000313" key="3">
    <source>
        <dbReference type="Proteomes" id="UP000317421"/>
    </source>
</evidence>
<dbReference type="Proteomes" id="UP000317421">
    <property type="component" value="Unassembled WGS sequence"/>
</dbReference>
<reference evidence="2 3" key="1">
    <citation type="submission" date="2019-02" db="EMBL/GenBank/DDBJ databases">
        <title>Deep-cultivation of Planctomycetes and their phenomic and genomic characterization uncovers novel biology.</title>
        <authorList>
            <person name="Wiegand S."/>
            <person name="Jogler M."/>
            <person name="Boedeker C."/>
            <person name="Pinto D."/>
            <person name="Vollmers J."/>
            <person name="Rivas-Marin E."/>
            <person name="Kohn T."/>
            <person name="Peeters S.H."/>
            <person name="Heuer A."/>
            <person name="Rast P."/>
            <person name="Oberbeckmann S."/>
            <person name="Bunk B."/>
            <person name="Jeske O."/>
            <person name="Meyerdierks A."/>
            <person name="Storesund J.E."/>
            <person name="Kallscheuer N."/>
            <person name="Luecker S."/>
            <person name="Lage O.M."/>
            <person name="Pohl T."/>
            <person name="Merkel B.J."/>
            <person name="Hornburger P."/>
            <person name="Mueller R.-W."/>
            <person name="Bruemmer F."/>
            <person name="Labrenz M."/>
            <person name="Spormann A.M."/>
            <person name="Op Den Camp H."/>
            <person name="Overmann J."/>
            <person name="Amann R."/>
            <person name="Jetten M.S.M."/>
            <person name="Mascher T."/>
            <person name="Medema M.H."/>
            <person name="Devos D.P."/>
            <person name="Kaster A.-K."/>
            <person name="Ovreas L."/>
            <person name="Rohde M."/>
            <person name="Galperin M.Y."/>
            <person name="Jogler C."/>
        </authorList>
    </citation>
    <scope>NUCLEOTIDE SEQUENCE [LARGE SCALE GENOMIC DNA]</scope>
    <source>
        <strain evidence="2 3">Pla108</strain>
    </source>
</reference>
<sequence length="184" mass="20028">MRWFWVDRFTEYVAGSHARGVKGVTLSDEFIHGHWDIYPVLPNSLIAEGMAQTAGLLVSEMYGFKELVVLAKFTKLTFNTAVRPSETLEYHATIGRALDAGAQCTVTATARGVGGEREQAVAEIFFARLATGADSDAAAKGLPARLFDPADLVRWLHVTGVFQVGVRQDGSRMQPADYGLPVLV</sequence>
<dbReference type="RefSeq" id="WP_146444381.1">
    <property type="nucleotide sequence ID" value="NZ_SJPR01000001.1"/>
</dbReference>
<protein>
    <submittedName>
        <fullName evidence="2">3-hydroxyacyl-[acyl-carrier-protein] dehydratase FabZ</fullName>
        <ecNumber evidence="2">4.2.1.59</ecNumber>
    </submittedName>
</protein>
<accession>A0A5C6AML8</accession>
<proteinExistence type="predicted"/>
<dbReference type="Pfam" id="PF07977">
    <property type="entry name" value="FabA"/>
    <property type="match status" value="1"/>
</dbReference>
<evidence type="ECO:0000313" key="2">
    <source>
        <dbReference type="EMBL" id="TWU00738.1"/>
    </source>
</evidence>
<dbReference type="PANTHER" id="PTHR30272:SF1">
    <property type="entry name" value="3-HYDROXYACYL-[ACYL-CARRIER-PROTEIN] DEHYDRATASE"/>
    <property type="match status" value="1"/>
</dbReference>
<dbReference type="Gene3D" id="3.10.129.10">
    <property type="entry name" value="Hotdog Thioesterase"/>
    <property type="match status" value="1"/>
</dbReference>
<dbReference type="GO" id="GO:0019171">
    <property type="term" value="F:(3R)-hydroxyacyl-[acyl-carrier-protein] dehydratase activity"/>
    <property type="evidence" value="ECO:0007669"/>
    <property type="project" value="UniProtKB-EC"/>
</dbReference>
<keyword evidence="1 2" id="KW-0456">Lyase</keyword>
<gene>
    <name evidence="2" type="primary">fabZ_2</name>
    <name evidence="2" type="ORF">Pla108_16900</name>
</gene>
<dbReference type="SUPFAM" id="SSF54637">
    <property type="entry name" value="Thioesterase/thiol ester dehydrase-isomerase"/>
    <property type="match status" value="1"/>
</dbReference>
<dbReference type="EC" id="4.2.1.59" evidence="2"/>
<keyword evidence="3" id="KW-1185">Reference proteome</keyword>
<dbReference type="PANTHER" id="PTHR30272">
    <property type="entry name" value="3-HYDROXYACYL-[ACYL-CARRIER-PROTEIN] DEHYDRATASE"/>
    <property type="match status" value="1"/>
</dbReference>
<dbReference type="InterPro" id="IPR013114">
    <property type="entry name" value="FabA_FabZ"/>
</dbReference>
<name>A0A5C6AML8_9BACT</name>
<dbReference type="InterPro" id="IPR029069">
    <property type="entry name" value="HotDog_dom_sf"/>
</dbReference>
<comment type="caution">
    <text evidence="2">The sequence shown here is derived from an EMBL/GenBank/DDBJ whole genome shotgun (WGS) entry which is preliminary data.</text>
</comment>
<organism evidence="2 3">
    <name type="scientific">Botrimarina colliarenosi</name>
    <dbReference type="NCBI Taxonomy" id="2528001"/>
    <lineage>
        <taxon>Bacteria</taxon>
        <taxon>Pseudomonadati</taxon>
        <taxon>Planctomycetota</taxon>
        <taxon>Planctomycetia</taxon>
        <taxon>Pirellulales</taxon>
        <taxon>Lacipirellulaceae</taxon>
        <taxon>Botrimarina</taxon>
    </lineage>
</organism>
<dbReference type="AlphaFoldDB" id="A0A5C6AML8"/>